<evidence type="ECO:0000259" key="1">
    <source>
        <dbReference type="Pfam" id="PF12680"/>
    </source>
</evidence>
<dbReference type="InterPro" id="IPR037401">
    <property type="entry name" value="SnoaL-like"/>
</dbReference>
<dbReference type="SUPFAM" id="SSF54427">
    <property type="entry name" value="NTF2-like"/>
    <property type="match status" value="1"/>
</dbReference>
<dbReference type="Pfam" id="PF12680">
    <property type="entry name" value="SnoaL_2"/>
    <property type="match status" value="1"/>
</dbReference>
<dbReference type="EMBL" id="JAGQHS010000297">
    <property type="protein sequence ID" value="MCA9759257.1"/>
    <property type="molecule type" value="Genomic_DNA"/>
</dbReference>
<protein>
    <submittedName>
        <fullName evidence="2">Nuclear transport factor 2 family protein</fullName>
    </submittedName>
</protein>
<reference evidence="2" key="1">
    <citation type="submission" date="2020-04" db="EMBL/GenBank/DDBJ databases">
        <authorList>
            <person name="Zhang T."/>
        </authorList>
    </citation>
    <scope>NUCLEOTIDE SEQUENCE</scope>
    <source>
        <strain evidence="2">HKST-UBA02</strain>
    </source>
</reference>
<accession>A0A956NH24</accession>
<feature type="domain" description="SnoaL-like" evidence="1">
    <location>
        <begin position="9"/>
        <end position="108"/>
    </location>
</feature>
<organism evidence="2 3">
    <name type="scientific">Eiseniibacteriota bacterium</name>
    <dbReference type="NCBI Taxonomy" id="2212470"/>
    <lineage>
        <taxon>Bacteria</taxon>
        <taxon>Candidatus Eiseniibacteriota</taxon>
    </lineage>
</organism>
<dbReference type="Gene3D" id="3.10.450.50">
    <property type="match status" value="1"/>
</dbReference>
<proteinExistence type="predicted"/>
<comment type="caution">
    <text evidence="2">The sequence shown here is derived from an EMBL/GenBank/DDBJ whole genome shotgun (WGS) entry which is preliminary data.</text>
</comment>
<dbReference type="AlphaFoldDB" id="A0A956NH24"/>
<dbReference type="Proteomes" id="UP000739538">
    <property type="component" value="Unassembled WGS sequence"/>
</dbReference>
<dbReference type="InterPro" id="IPR032710">
    <property type="entry name" value="NTF2-like_dom_sf"/>
</dbReference>
<reference evidence="2" key="2">
    <citation type="journal article" date="2021" name="Microbiome">
        <title>Successional dynamics and alternative stable states in a saline activated sludge microbial community over 9 years.</title>
        <authorList>
            <person name="Wang Y."/>
            <person name="Ye J."/>
            <person name="Ju F."/>
            <person name="Liu L."/>
            <person name="Boyd J.A."/>
            <person name="Deng Y."/>
            <person name="Parks D.H."/>
            <person name="Jiang X."/>
            <person name="Yin X."/>
            <person name="Woodcroft B.J."/>
            <person name="Tyson G.W."/>
            <person name="Hugenholtz P."/>
            <person name="Polz M.F."/>
            <person name="Zhang T."/>
        </authorList>
    </citation>
    <scope>NUCLEOTIDE SEQUENCE</scope>
    <source>
        <strain evidence="2">HKST-UBA02</strain>
    </source>
</reference>
<sequence length="177" mass="19804">MESSPQSVVESFLEAANRHDVEAALGCLADDYIYREAGSLEGMDREAMADLLAWDEVIQSRAHYEALDFAGEEIRGVFSETNALYRALGIPRTSCQLTFRVRDGKISEQVIEQVLGEGPTFEEALSPFLEWLDEIDPDQVEEILPDGAILFTPKMAKRWLKLLDRWRAEGAPGRIGG</sequence>
<evidence type="ECO:0000313" key="3">
    <source>
        <dbReference type="Proteomes" id="UP000739538"/>
    </source>
</evidence>
<name>A0A956NH24_UNCEI</name>
<evidence type="ECO:0000313" key="2">
    <source>
        <dbReference type="EMBL" id="MCA9759257.1"/>
    </source>
</evidence>
<gene>
    <name evidence="2" type="ORF">KDA27_25925</name>
</gene>